<dbReference type="Proteomes" id="UP000001822">
    <property type="component" value="Chromosome"/>
</dbReference>
<evidence type="ECO:0008006" key="4">
    <source>
        <dbReference type="Google" id="ProtNLM"/>
    </source>
</evidence>
<feature type="signal peptide" evidence="1">
    <location>
        <begin position="1"/>
        <end position="25"/>
    </location>
</feature>
<name>A0A6N4SMF9_CYTH3</name>
<organism evidence="2 3">
    <name type="scientific">Cytophaga hutchinsonii (strain ATCC 33406 / DSM 1761 / CIP 103989 / NBRC 15051 / NCIMB 9469 / D465)</name>
    <dbReference type="NCBI Taxonomy" id="269798"/>
    <lineage>
        <taxon>Bacteria</taxon>
        <taxon>Pseudomonadati</taxon>
        <taxon>Bacteroidota</taxon>
        <taxon>Cytophagia</taxon>
        <taxon>Cytophagales</taxon>
        <taxon>Cytophagaceae</taxon>
        <taxon>Cytophaga</taxon>
    </lineage>
</organism>
<proteinExistence type="predicted"/>
<gene>
    <name evidence="2" type="ordered locus">CHU_0170</name>
</gene>
<dbReference type="InterPro" id="IPR019861">
    <property type="entry name" value="PorP/SprF_Bacteroidetes"/>
</dbReference>
<dbReference type="RefSeq" id="WP_011583578.1">
    <property type="nucleotide sequence ID" value="NC_008255.1"/>
</dbReference>
<dbReference type="AlphaFoldDB" id="A0A6N4SMF9"/>
<sequence>MNMKKISRILFIFFALICLEMPAFAQQDAQFSHYMFNSMYYNPGYAGLEGVTRFTGIFRKQWLGYSSTTDAPGGTSPTSAVMTASTLLPFFKKSTGAGLNFLYDSKGPINTTELQLSLAYHFKIKTGKLGVGLRSGFRYENLNSNWYQVIDQADPIYQSLTTSPANQMKADLAAGVYWQTPKYYIGLSASHFTGTKYTYGIDTSIASKLSSHMYATAGYTFTLSGGIIKLTPNAFFQTDSKNYTYLFGAMVTYNDKFYGGISARQSIANKEVTQGGNTLANDDIIFLIGMNLMKNNAMRVGYAFDYVTSGAQAKTRTSHEIMLSYVIPSPWNDPKPIVRTPRYRQEEY</sequence>
<accession>A0A6N4SMF9</accession>
<keyword evidence="3" id="KW-1185">Reference proteome</keyword>
<evidence type="ECO:0000313" key="2">
    <source>
        <dbReference type="EMBL" id="ABG57462.1"/>
    </source>
</evidence>
<dbReference type="Pfam" id="PF11751">
    <property type="entry name" value="PorP_SprF"/>
    <property type="match status" value="1"/>
</dbReference>
<reference evidence="2 3" key="1">
    <citation type="journal article" date="2007" name="Appl. Environ. Microbiol.">
        <title>Genome sequence of the cellulolytic gliding bacterium Cytophaga hutchinsonii.</title>
        <authorList>
            <person name="Xie G."/>
            <person name="Bruce D.C."/>
            <person name="Challacombe J.F."/>
            <person name="Chertkov O."/>
            <person name="Detter J.C."/>
            <person name="Gilna P."/>
            <person name="Han C.S."/>
            <person name="Lucas S."/>
            <person name="Misra M."/>
            <person name="Myers G.L."/>
            <person name="Richardson P."/>
            <person name="Tapia R."/>
            <person name="Thayer N."/>
            <person name="Thompson L.S."/>
            <person name="Brettin T.S."/>
            <person name="Henrissat B."/>
            <person name="Wilson D.B."/>
            <person name="McBride M.J."/>
        </authorList>
    </citation>
    <scope>NUCLEOTIDE SEQUENCE [LARGE SCALE GENOMIC DNA]</scope>
    <source>
        <strain evidence="3">ATCC 33406 / DSM 1761 / CIP 103989 / NBRC 15051 / NCIMB 9469 / D465</strain>
    </source>
</reference>
<evidence type="ECO:0000256" key="1">
    <source>
        <dbReference type="SAM" id="SignalP"/>
    </source>
</evidence>
<protein>
    <recommendedName>
        <fullName evidence="4">Bacteroidetes-specific membrane protein</fullName>
    </recommendedName>
</protein>
<evidence type="ECO:0000313" key="3">
    <source>
        <dbReference type="Proteomes" id="UP000001822"/>
    </source>
</evidence>
<dbReference type="EMBL" id="CP000383">
    <property type="protein sequence ID" value="ABG57462.1"/>
    <property type="molecule type" value="Genomic_DNA"/>
</dbReference>
<dbReference type="NCBIfam" id="TIGR03519">
    <property type="entry name" value="T9SS_PorP_fam"/>
    <property type="match status" value="1"/>
</dbReference>
<dbReference type="KEGG" id="chu:CHU_0170"/>
<keyword evidence="1" id="KW-0732">Signal</keyword>
<feature type="chain" id="PRO_5026874171" description="Bacteroidetes-specific membrane protein" evidence="1">
    <location>
        <begin position="26"/>
        <end position="348"/>
    </location>
</feature>